<dbReference type="KEGG" id="esi:Exig_1422"/>
<dbReference type="RefSeq" id="WP_012370309.1">
    <property type="nucleotide sequence ID" value="NC_010556.1"/>
</dbReference>
<reference evidence="2 3" key="1">
    <citation type="journal article" date="2006" name="Extremophiles">
        <title>Characterization of Exiguobacterium isolates from the Siberian permafrost. Description of Exiguobacterium sibiricum sp. nov.</title>
        <authorList>
            <person name="Rodrigues D.F."/>
            <person name="Goris J."/>
            <person name="Vishnivetskaya T."/>
            <person name="Gilichinsky D."/>
            <person name="Thomashow M.F."/>
            <person name="Tiedje J.M."/>
        </authorList>
    </citation>
    <scope>NUCLEOTIDE SEQUENCE [LARGE SCALE GENOMIC DNA]</scope>
    <source>
        <strain evidence="3">DSM 17290 / CIP 109462 / JCM 13490 / 255-15</strain>
    </source>
</reference>
<sequence length="94" mass="11033">MFRNSKGSTQVWLNDLGVCLFVLIGLTLATYPVVITASGRLMYDESIWLSTTEMNKFITFYFSAFFAYFLIVNQLYPRFNRRQLKKDLNNKEVI</sequence>
<feature type="transmembrane region" description="Helical" evidence="1">
    <location>
        <begin position="57"/>
        <end position="76"/>
    </location>
</feature>
<gene>
    <name evidence="2" type="ordered locus">Exig_1422</name>
</gene>
<reference evidence="3" key="3">
    <citation type="submission" date="2008-04" db="EMBL/GenBank/DDBJ databases">
        <title>Complete sequence of chromosome of Exiguobacterium sibiricum 255-15.</title>
        <authorList>
            <consortium name="US DOE Joint Genome Institute"/>
            <person name="Copeland A."/>
            <person name="Lucas S."/>
            <person name="Lapidus A."/>
            <person name="Glavina del Rio T."/>
            <person name="Dalin E."/>
            <person name="Tice H."/>
            <person name="Bruce D."/>
            <person name="Goodwin L."/>
            <person name="Pitluck S."/>
            <person name="Kiss H."/>
            <person name="Chertkov O."/>
            <person name="Monk C."/>
            <person name="Brettin T."/>
            <person name="Detter J.C."/>
            <person name="Han C."/>
            <person name="Kuske C.R."/>
            <person name="Schmutz J."/>
            <person name="Larimer F."/>
            <person name="Land M."/>
            <person name="Hauser L."/>
            <person name="Kyrpides N."/>
            <person name="Mikhailova N."/>
            <person name="Vishnivetskaya T."/>
            <person name="Rodrigues D.F."/>
            <person name="Gilichinsky D."/>
            <person name="Tiedje J."/>
            <person name="Richardson P."/>
        </authorList>
    </citation>
    <scope>NUCLEOTIDE SEQUENCE [LARGE SCALE GENOMIC DNA]</scope>
    <source>
        <strain evidence="3">DSM 17290 / CIP 109462 / JCM 13490 / 255-15</strain>
    </source>
</reference>
<keyword evidence="1" id="KW-0812">Transmembrane</keyword>
<evidence type="ECO:0000313" key="3">
    <source>
        <dbReference type="Proteomes" id="UP000001681"/>
    </source>
</evidence>
<proteinExistence type="predicted"/>
<dbReference type="Proteomes" id="UP000001681">
    <property type="component" value="Chromosome"/>
</dbReference>
<evidence type="ECO:0000256" key="1">
    <source>
        <dbReference type="SAM" id="Phobius"/>
    </source>
</evidence>
<keyword evidence="1" id="KW-1133">Transmembrane helix</keyword>
<dbReference type="EMBL" id="CP001022">
    <property type="protein sequence ID" value="ACB60888.1"/>
    <property type="molecule type" value="Genomic_DNA"/>
</dbReference>
<feature type="transmembrane region" description="Helical" evidence="1">
    <location>
        <begin position="12"/>
        <end position="37"/>
    </location>
</feature>
<organism evidence="2 3">
    <name type="scientific">Exiguobacterium sibiricum (strain DSM 17290 / CCUG 55495 / CIP 109462 / JCM 13490 / 255-15)</name>
    <dbReference type="NCBI Taxonomy" id="262543"/>
    <lineage>
        <taxon>Bacteria</taxon>
        <taxon>Bacillati</taxon>
        <taxon>Bacillota</taxon>
        <taxon>Bacilli</taxon>
        <taxon>Bacillales</taxon>
        <taxon>Bacillales Family XII. Incertae Sedis</taxon>
        <taxon>Exiguobacterium</taxon>
    </lineage>
</organism>
<dbReference type="AlphaFoldDB" id="B1YFW1"/>
<keyword evidence="1" id="KW-0472">Membrane</keyword>
<dbReference type="HOGENOM" id="CLU_2381854_0_0_9"/>
<evidence type="ECO:0000313" key="2">
    <source>
        <dbReference type="EMBL" id="ACB60888.1"/>
    </source>
</evidence>
<protein>
    <submittedName>
        <fullName evidence="2">Uncharacterized protein</fullName>
    </submittedName>
</protein>
<accession>B1YFW1</accession>
<dbReference type="STRING" id="262543.Exig_1422"/>
<dbReference type="OrthoDB" id="2353535at2"/>
<name>B1YFW1_EXIS2</name>
<keyword evidence="3" id="KW-1185">Reference proteome</keyword>
<reference evidence="2 3" key="2">
    <citation type="journal article" date="2008" name="BMC Genomics">
        <title>Architecture of thermal adaptation in an Exiguobacterium sibiricum strain isolated from 3 million year old permafrost: a genome and transcriptome approach.</title>
        <authorList>
            <person name="Rodrigues D.F."/>
            <person name="Ivanova N."/>
            <person name="He Z."/>
            <person name="Huebner M."/>
            <person name="Zhou J."/>
            <person name="Tiedje J.M."/>
        </authorList>
    </citation>
    <scope>NUCLEOTIDE SEQUENCE [LARGE SCALE GENOMIC DNA]</scope>
    <source>
        <strain evidence="3">DSM 17290 / CIP 109462 / JCM 13490 / 255-15</strain>
    </source>
</reference>